<dbReference type="Gene3D" id="1.25.40.10">
    <property type="entry name" value="Tetratricopeptide repeat domain"/>
    <property type="match status" value="1"/>
</dbReference>
<dbReference type="Proteomes" id="UP001210925">
    <property type="component" value="Unassembled WGS sequence"/>
</dbReference>
<dbReference type="PROSITE" id="PS50003">
    <property type="entry name" value="PH_DOMAIN"/>
    <property type="match status" value="1"/>
</dbReference>
<protein>
    <recommendedName>
        <fullName evidence="7">PH domain-containing protein</fullName>
    </recommendedName>
</protein>
<dbReference type="InterPro" id="IPR011990">
    <property type="entry name" value="TPR-like_helical_dom_sf"/>
</dbReference>
<dbReference type="Pfam" id="PF12807">
    <property type="entry name" value="eIF3_p135"/>
    <property type="match status" value="1"/>
</dbReference>
<proteinExistence type="predicted"/>
<sequence length="1123" mass="127904">MLSTTQNYKPIKQGWIQKKGGSGLLAIWRSKYLVLVPLPKGVVLWIYDDIDQTKLPKHELLVHDIKIDTQPQKYSRLSKSAVPFTIFCNSRKYHLAALTKSDFEEWVNVLSNTNQPENKVKRSTSYYSQPERPFSRQSRSTRRYDDDARSVYSVASQGNEEDDTMSVISASSRAMSCISLDRDADSTRSSNVDTLSFCSEPVLTPMELTLMGSENQNELLEDEKRNQYSKRRTPGQSMEQLNESWHEKFIEILNTRVTPFNQDVQMMELVGAFQETALYHTQNIIDDYHLIGRLDSSYSGIYRMNPDKSFVHDGIVFRFACDYDACSAAEVEQAMKETSTEMLAIDATIKAISSRRNESNGVRFNTVLMALLDYKGFRMIAHADTRQNRQMRPVHNLNPRNLLIDEYACEETNSIATILNLKSHTVQVNDDRRVRVPLSATVEIHKDLRDGDYYLTSLKDIFPIDHYNMGEIIRSNRLRPEFLAIYQSPLCSDALTPTSGGSRREIEVNDDELLKAARFLRENWIPAFVSSIDSLDICPYDSYSLTNEMHKKGINMRYLGLIYQLSTVPFVKSMTLVEMVARICKQIYRVRLRGAILHFRSVGATYIEEQTQSYANTLFELILGFNEKTRVFFETKIKPELQRHYNCGISYKDTIEYDFNSPEPLSKAKFESFNARIKTITGVERDTVCNPSQPAKEDERLSYVVAKHFKSLGPKSKLLPSNLSSAVLTLTASYYNSCNRFEEARLYAQAGTVSSKKNHALFGLSTAQLLYAIAGLQSSVMGGPDPSILDWYRKSMAAMVWHYGPHNLLTMTLHDRMSSIYHKAKDPQRAFEFHKASLETAEKSLGKNHAGCYLANLGHLDKSIEMFNQALNVFQSSRSDPSLLAEVHYHYADVLYQKGDFDGAVDFAQKCRRTRETCFGFSDIRVIHSCRQVAKMLLAPYVDYTGILTPEIKKCYREAIVCHEKVFRYLQSLQKGLSRRRSTKRGTIKNYSLPTSQNHSLEKTYIISGPLVSAPFGWTPPFGKNLMHKLTKDIVSMKLALVEAPRPKEIIRALRAKKSSPNTEDGIVFDADEAKLVIKKMASVTPSVYLDDLLQRVELGDECAIEELGLVIFLTESETVGLK</sequence>
<dbReference type="InterPro" id="IPR025697">
    <property type="entry name" value="CLU_dom"/>
</dbReference>
<evidence type="ECO:0000256" key="1">
    <source>
        <dbReference type="ARBA" id="ARBA00022490"/>
    </source>
</evidence>
<dbReference type="SUPFAM" id="SSF48452">
    <property type="entry name" value="TPR-like"/>
    <property type="match status" value="1"/>
</dbReference>
<evidence type="ECO:0000259" key="3">
    <source>
        <dbReference type="PROSITE" id="PS50003"/>
    </source>
</evidence>
<dbReference type="InterPro" id="IPR019734">
    <property type="entry name" value="TPR_rpt"/>
</dbReference>
<keyword evidence="1" id="KW-0963">Cytoplasm</keyword>
<dbReference type="CDD" id="cd15466">
    <property type="entry name" value="CLU-central"/>
    <property type="match status" value="1"/>
</dbReference>
<feature type="compositionally biased region" description="Polar residues" evidence="2">
    <location>
        <begin position="118"/>
        <end position="128"/>
    </location>
</feature>
<dbReference type="EMBL" id="JADGKB010000007">
    <property type="protein sequence ID" value="KAJ3261190.1"/>
    <property type="molecule type" value="Genomic_DNA"/>
</dbReference>
<accession>A0AAD5UL88</accession>
<dbReference type="InterPro" id="IPR011993">
    <property type="entry name" value="PH-like_dom_sf"/>
</dbReference>
<dbReference type="Gene3D" id="2.30.29.30">
    <property type="entry name" value="Pleckstrin-homology domain (PH domain)/Phosphotyrosine-binding domain (PTB)"/>
    <property type="match status" value="1"/>
</dbReference>
<dbReference type="PROSITE" id="PS51823">
    <property type="entry name" value="CLU"/>
    <property type="match status" value="1"/>
</dbReference>
<organism evidence="5 6">
    <name type="scientific">Boothiomyces macroporosus</name>
    <dbReference type="NCBI Taxonomy" id="261099"/>
    <lineage>
        <taxon>Eukaryota</taxon>
        <taxon>Fungi</taxon>
        <taxon>Fungi incertae sedis</taxon>
        <taxon>Chytridiomycota</taxon>
        <taxon>Chytridiomycota incertae sedis</taxon>
        <taxon>Chytridiomycetes</taxon>
        <taxon>Rhizophydiales</taxon>
        <taxon>Terramycetaceae</taxon>
        <taxon>Boothiomyces</taxon>
    </lineage>
</organism>
<feature type="domain" description="PH" evidence="3">
    <location>
        <begin position="9"/>
        <end position="115"/>
    </location>
</feature>
<dbReference type="InterPro" id="IPR033646">
    <property type="entry name" value="CLU-central"/>
</dbReference>
<name>A0AAD5UL88_9FUNG</name>
<evidence type="ECO:0000256" key="2">
    <source>
        <dbReference type="SAM" id="MobiDB-lite"/>
    </source>
</evidence>
<dbReference type="AlphaFoldDB" id="A0AAD5UL88"/>
<evidence type="ECO:0000259" key="4">
    <source>
        <dbReference type="PROSITE" id="PS51823"/>
    </source>
</evidence>
<dbReference type="InterPro" id="IPR001849">
    <property type="entry name" value="PH_domain"/>
</dbReference>
<dbReference type="InterPro" id="IPR027523">
    <property type="entry name" value="CLU_prot"/>
</dbReference>
<dbReference type="SMART" id="SM00233">
    <property type="entry name" value="PH"/>
    <property type="match status" value="1"/>
</dbReference>
<comment type="caution">
    <text evidence="5">The sequence shown here is derived from an EMBL/GenBank/DDBJ whole genome shotgun (WGS) entry which is preliminary data.</text>
</comment>
<reference evidence="5" key="1">
    <citation type="submission" date="2020-05" db="EMBL/GenBank/DDBJ databases">
        <title>Phylogenomic resolution of chytrid fungi.</title>
        <authorList>
            <person name="Stajich J.E."/>
            <person name="Amses K."/>
            <person name="Simmons R."/>
            <person name="Seto K."/>
            <person name="Myers J."/>
            <person name="Bonds A."/>
            <person name="Quandt C.A."/>
            <person name="Barry K."/>
            <person name="Liu P."/>
            <person name="Grigoriev I."/>
            <person name="Longcore J.E."/>
            <person name="James T.Y."/>
        </authorList>
    </citation>
    <scope>NUCLEOTIDE SEQUENCE</scope>
    <source>
        <strain evidence="5">PLAUS21</strain>
    </source>
</reference>
<feature type="region of interest" description="Disordered" evidence="2">
    <location>
        <begin position="118"/>
        <end position="165"/>
    </location>
</feature>
<dbReference type="SMART" id="SM00028">
    <property type="entry name" value="TPR"/>
    <property type="match status" value="2"/>
</dbReference>
<dbReference type="PANTHER" id="PTHR12601">
    <property type="entry name" value="EUKARYOTIC TRANSLATION INITIATION FACTOR 3 SUBUNIT EIF-3"/>
    <property type="match status" value="1"/>
</dbReference>
<keyword evidence="6" id="KW-1185">Reference proteome</keyword>
<feature type="domain" description="Clu" evidence="4">
    <location>
        <begin position="222"/>
        <end position="469"/>
    </location>
</feature>
<dbReference type="SUPFAM" id="SSF50729">
    <property type="entry name" value="PH domain-like"/>
    <property type="match status" value="1"/>
</dbReference>
<dbReference type="Pfam" id="PF13236">
    <property type="entry name" value="CLU"/>
    <property type="match status" value="1"/>
</dbReference>
<evidence type="ECO:0000313" key="5">
    <source>
        <dbReference type="EMBL" id="KAJ3261190.1"/>
    </source>
</evidence>
<evidence type="ECO:0000313" key="6">
    <source>
        <dbReference type="Proteomes" id="UP001210925"/>
    </source>
</evidence>
<evidence type="ECO:0008006" key="7">
    <source>
        <dbReference type="Google" id="ProtNLM"/>
    </source>
</evidence>
<gene>
    <name evidence="5" type="ORF">HK103_006499</name>
</gene>
<dbReference type="PANTHER" id="PTHR12601:SF6">
    <property type="entry name" value="CLUSTERED MITOCHONDRIA PROTEIN HOMOLOG"/>
    <property type="match status" value="1"/>
</dbReference>
<dbReference type="Pfam" id="PF00169">
    <property type="entry name" value="PH"/>
    <property type="match status" value="1"/>
</dbReference>